<dbReference type="Pfam" id="PF01479">
    <property type="entry name" value="S4"/>
    <property type="match status" value="1"/>
</dbReference>
<keyword evidence="3 5" id="KW-0413">Isomerase</keyword>
<name>A0A140DUL0_9FIRM</name>
<dbReference type="OrthoDB" id="9807213at2"/>
<dbReference type="RefSeq" id="WP_067556570.1">
    <property type="nucleotide sequence ID" value="NZ_CANASY010000005.1"/>
</dbReference>
<sequence length="249" mass="28378">MERLQKVIAQAGICSRRKAEALIARGRVRVNGEVITEPGTKVSGSDTIEVNGQRLDKEEKVYYLMNKPKGTICSVSDDKDRKTVLDYLPKDRRIYPVGRLDYDTSGILLLTNDGEFTNRMIHPRYHIPKTYTINLQGMLSPEDVQTLKSGLKTKTETYQPARVRILQKDYTRDRMILELTISEGKNHQVKNMMEALGCEVRRLNRKSFGPLTAEGLKPGEYRRLNPHEVKELLRLASSAEQTDSGTRRA</sequence>
<dbReference type="PATRIC" id="fig|1702221.3.peg.1160"/>
<dbReference type="GO" id="GO:0120159">
    <property type="term" value="F:rRNA pseudouridine synthase activity"/>
    <property type="evidence" value="ECO:0007669"/>
    <property type="project" value="UniProtKB-ARBA"/>
</dbReference>
<dbReference type="InterPro" id="IPR002942">
    <property type="entry name" value="S4_RNA-bd"/>
</dbReference>
<dbReference type="KEGG" id="fro:AALO17_12030"/>
<dbReference type="Gene3D" id="3.30.70.1560">
    <property type="entry name" value="Alpha-L RNA-binding motif"/>
    <property type="match status" value="1"/>
</dbReference>
<dbReference type="GO" id="GO:0003723">
    <property type="term" value="F:RNA binding"/>
    <property type="evidence" value="ECO:0007669"/>
    <property type="project" value="UniProtKB-KW"/>
</dbReference>
<dbReference type="SUPFAM" id="SSF55120">
    <property type="entry name" value="Pseudouridine synthase"/>
    <property type="match status" value="1"/>
</dbReference>
<dbReference type="InterPro" id="IPR018496">
    <property type="entry name" value="PsdUridine_synth_RsuA/RluB_CS"/>
</dbReference>
<dbReference type="InterPro" id="IPR020103">
    <property type="entry name" value="PsdUridine_synth_cat_dom_sf"/>
</dbReference>
<feature type="domain" description="RNA-binding S4" evidence="6">
    <location>
        <begin position="2"/>
        <end position="64"/>
    </location>
</feature>
<dbReference type="FunFam" id="3.30.70.1560:FF:000001">
    <property type="entry name" value="Pseudouridine synthase"/>
    <property type="match status" value="1"/>
</dbReference>
<evidence type="ECO:0000256" key="5">
    <source>
        <dbReference type="RuleBase" id="RU003887"/>
    </source>
</evidence>
<dbReference type="InterPro" id="IPR020094">
    <property type="entry name" value="TruA/RsuA/RluB/E/F_N"/>
</dbReference>
<dbReference type="PANTHER" id="PTHR47683">
    <property type="entry name" value="PSEUDOURIDINE SYNTHASE FAMILY PROTEIN-RELATED"/>
    <property type="match status" value="1"/>
</dbReference>
<evidence type="ECO:0000256" key="2">
    <source>
        <dbReference type="ARBA" id="ARBA00022884"/>
    </source>
</evidence>
<dbReference type="Pfam" id="PF00849">
    <property type="entry name" value="PseudoU_synth_2"/>
    <property type="match status" value="1"/>
</dbReference>
<dbReference type="EMBL" id="CP011391">
    <property type="protein sequence ID" value="AMK54337.1"/>
    <property type="molecule type" value="Genomic_DNA"/>
</dbReference>
<comment type="similarity">
    <text evidence="1 5">Belongs to the pseudouridine synthase RsuA family.</text>
</comment>
<dbReference type="Gene3D" id="3.30.70.580">
    <property type="entry name" value="Pseudouridine synthase I, catalytic domain, N-terminal subdomain"/>
    <property type="match status" value="1"/>
</dbReference>
<dbReference type="FunFam" id="3.10.290.10:FF:000003">
    <property type="entry name" value="Pseudouridine synthase"/>
    <property type="match status" value="1"/>
</dbReference>
<organism evidence="7 8">
    <name type="scientific">Faecalibaculum rodentium</name>
    <dbReference type="NCBI Taxonomy" id="1702221"/>
    <lineage>
        <taxon>Bacteria</taxon>
        <taxon>Bacillati</taxon>
        <taxon>Bacillota</taxon>
        <taxon>Erysipelotrichia</taxon>
        <taxon>Erysipelotrichales</taxon>
        <taxon>Erysipelotrichaceae</taxon>
        <taxon>Faecalibaculum</taxon>
    </lineage>
</organism>
<dbReference type="PANTHER" id="PTHR47683:SF2">
    <property type="entry name" value="RNA-BINDING S4 DOMAIN-CONTAINING PROTEIN"/>
    <property type="match status" value="1"/>
</dbReference>
<dbReference type="GeneID" id="78477944"/>
<dbReference type="STRING" id="1702221.AALO17_12030"/>
<dbReference type="SMART" id="SM00363">
    <property type="entry name" value="S4"/>
    <property type="match status" value="1"/>
</dbReference>
<accession>A0A140DUL0</accession>
<evidence type="ECO:0000259" key="6">
    <source>
        <dbReference type="SMART" id="SM00363"/>
    </source>
</evidence>
<reference evidence="7 8" key="1">
    <citation type="journal article" date="2016" name="Gut Pathog.">
        <title>Whole genome sequencing of "Faecalibaculum rodentium" ALO17, isolated from C57BL/6J laboratory mouse feces.</title>
        <authorList>
            <person name="Lim S."/>
            <person name="Chang D.H."/>
            <person name="Ahn S."/>
            <person name="Kim B.C."/>
        </authorList>
    </citation>
    <scope>NUCLEOTIDE SEQUENCE [LARGE SCALE GENOMIC DNA]</scope>
    <source>
        <strain evidence="7 8">Alo17</strain>
    </source>
</reference>
<dbReference type="FunFam" id="3.30.70.580:FF:000005">
    <property type="entry name" value="Pseudouridine synthase"/>
    <property type="match status" value="1"/>
</dbReference>
<gene>
    <name evidence="7" type="ORF">AALO17_12030</name>
</gene>
<dbReference type="InterPro" id="IPR042092">
    <property type="entry name" value="PsdUridine_s_RsuA/RluB/E/F_cat"/>
</dbReference>
<dbReference type="InterPro" id="IPR006145">
    <property type="entry name" value="PsdUridine_synth_RsuA/RluA"/>
</dbReference>
<dbReference type="InterPro" id="IPR036986">
    <property type="entry name" value="S4_RNA-bd_sf"/>
</dbReference>
<dbReference type="InterPro" id="IPR050343">
    <property type="entry name" value="RsuA_PseudoU_synthase"/>
</dbReference>
<dbReference type="CDD" id="cd00165">
    <property type="entry name" value="S4"/>
    <property type="match status" value="1"/>
</dbReference>
<protein>
    <recommendedName>
        <fullName evidence="5">Pseudouridine synthase</fullName>
        <ecNumber evidence="5">5.4.99.-</ecNumber>
    </recommendedName>
</protein>
<dbReference type="InterPro" id="IPR000748">
    <property type="entry name" value="PsdUridine_synth_RsuA/RluB/E/F"/>
</dbReference>
<keyword evidence="2 4" id="KW-0694">RNA-binding</keyword>
<dbReference type="PROSITE" id="PS50889">
    <property type="entry name" value="S4"/>
    <property type="match status" value="1"/>
</dbReference>
<dbReference type="AlphaFoldDB" id="A0A140DUL0"/>
<evidence type="ECO:0000256" key="4">
    <source>
        <dbReference type="PROSITE-ProRule" id="PRU00182"/>
    </source>
</evidence>
<dbReference type="CDD" id="cd02870">
    <property type="entry name" value="PseudoU_synth_RsuA_like"/>
    <property type="match status" value="1"/>
</dbReference>
<dbReference type="GO" id="GO:0000455">
    <property type="term" value="P:enzyme-directed rRNA pseudouridine synthesis"/>
    <property type="evidence" value="ECO:0007669"/>
    <property type="project" value="UniProtKB-ARBA"/>
</dbReference>
<dbReference type="EC" id="5.4.99.-" evidence="5"/>
<dbReference type="Gene3D" id="3.10.290.10">
    <property type="entry name" value="RNA-binding S4 domain"/>
    <property type="match status" value="1"/>
</dbReference>
<evidence type="ECO:0000256" key="1">
    <source>
        <dbReference type="ARBA" id="ARBA00008348"/>
    </source>
</evidence>
<evidence type="ECO:0000256" key="3">
    <source>
        <dbReference type="ARBA" id="ARBA00023235"/>
    </source>
</evidence>
<dbReference type="NCBIfam" id="TIGR00093">
    <property type="entry name" value="pseudouridine synthase"/>
    <property type="match status" value="1"/>
</dbReference>
<evidence type="ECO:0000313" key="8">
    <source>
        <dbReference type="Proteomes" id="UP000069771"/>
    </source>
</evidence>
<proteinExistence type="inferred from homology"/>
<dbReference type="PROSITE" id="PS01149">
    <property type="entry name" value="PSI_RSU"/>
    <property type="match status" value="1"/>
</dbReference>
<dbReference type="Proteomes" id="UP000069771">
    <property type="component" value="Chromosome"/>
</dbReference>
<dbReference type="SUPFAM" id="SSF55174">
    <property type="entry name" value="Alpha-L RNA-binding motif"/>
    <property type="match status" value="1"/>
</dbReference>
<evidence type="ECO:0000313" key="7">
    <source>
        <dbReference type="EMBL" id="AMK54337.1"/>
    </source>
</evidence>
<dbReference type="GO" id="GO:0005829">
    <property type="term" value="C:cytosol"/>
    <property type="evidence" value="ECO:0007669"/>
    <property type="project" value="UniProtKB-ARBA"/>
</dbReference>
<keyword evidence="8" id="KW-1185">Reference proteome</keyword>